<evidence type="ECO:0000313" key="1">
    <source>
        <dbReference type="EMBL" id="DAG06367.1"/>
    </source>
</evidence>
<dbReference type="GO" id="GO:0004519">
    <property type="term" value="F:endonuclease activity"/>
    <property type="evidence" value="ECO:0007669"/>
    <property type="project" value="UniProtKB-KW"/>
</dbReference>
<sequence>MKDFIKSWDELRKIQTFEGRIEYLRTYSTVGEPTFGYDRWINQRFYRSEEYKRLRRKIVAKQNGWDLGIEGYPLPEIFILHHMNPITVEDIINGSEFAWDPKYLVCVSPATHRAIHYQDSKNRLPLIAQRSPNDTSPWRNNK</sequence>
<reference evidence="1" key="1">
    <citation type="journal article" date="2021" name="Proc. Natl. Acad. Sci. U.S.A.">
        <title>A Catalog of Tens of Thousands of Viruses from Human Metagenomes Reveals Hidden Associations with Chronic Diseases.</title>
        <authorList>
            <person name="Tisza M.J."/>
            <person name="Buck C.B."/>
        </authorList>
    </citation>
    <scope>NUCLEOTIDE SEQUENCE</scope>
    <source>
        <strain evidence="1">Cthu813</strain>
    </source>
</reference>
<keyword evidence="1" id="KW-0540">Nuclease</keyword>
<keyword evidence="1" id="KW-0378">Hydrolase</keyword>
<accession>A0A8S5VIE6</accession>
<dbReference type="EMBL" id="BK016270">
    <property type="protein sequence ID" value="DAG06367.1"/>
    <property type="molecule type" value="Genomic_DNA"/>
</dbReference>
<name>A0A8S5VIE6_9CAUD</name>
<protein>
    <submittedName>
        <fullName evidence="1">HNH endonuclease bacteriophage, HNH Endonuclease, DNA.52A</fullName>
    </submittedName>
</protein>
<keyword evidence="1" id="KW-0255">Endonuclease</keyword>
<organism evidence="1">
    <name type="scientific">Siphoviridae sp. cthu813</name>
    <dbReference type="NCBI Taxonomy" id="2825618"/>
    <lineage>
        <taxon>Viruses</taxon>
        <taxon>Duplodnaviria</taxon>
        <taxon>Heunggongvirae</taxon>
        <taxon>Uroviricota</taxon>
        <taxon>Caudoviricetes</taxon>
    </lineage>
</organism>
<proteinExistence type="predicted"/>